<proteinExistence type="predicted"/>
<dbReference type="PANTHER" id="PTHR35340">
    <property type="entry name" value="PQQ ENZYME REPEAT PROTEIN-RELATED"/>
    <property type="match status" value="1"/>
</dbReference>
<evidence type="ECO:0000256" key="1">
    <source>
        <dbReference type="SAM" id="SignalP"/>
    </source>
</evidence>
<evidence type="ECO:0000313" key="2">
    <source>
        <dbReference type="EMBL" id="KAJ3713968.1"/>
    </source>
</evidence>
<dbReference type="PANTHER" id="PTHR35340:SF5">
    <property type="entry name" value="ASST-DOMAIN-CONTAINING PROTEIN"/>
    <property type="match status" value="1"/>
</dbReference>
<keyword evidence="3" id="KW-1185">Reference proteome</keyword>
<protein>
    <submittedName>
        <fullName evidence="2">ASST-domain-containing protein</fullName>
    </submittedName>
</protein>
<dbReference type="EMBL" id="JANVFO010000095">
    <property type="protein sequence ID" value="KAJ3713968.1"/>
    <property type="molecule type" value="Genomic_DNA"/>
</dbReference>
<name>A0AA38J7A3_9AGAR</name>
<feature type="signal peptide" evidence="1">
    <location>
        <begin position="1"/>
        <end position="23"/>
    </location>
</feature>
<dbReference type="Proteomes" id="UP001176059">
    <property type="component" value="Unassembled WGS sequence"/>
</dbReference>
<keyword evidence="1" id="KW-0732">Signal</keyword>
<comment type="caution">
    <text evidence="2">The sequence shown here is derived from an EMBL/GenBank/DDBJ whole genome shotgun (WGS) entry which is preliminary data.</text>
</comment>
<organism evidence="2 3">
    <name type="scientific">Lentinula guzmanii</name>
    <dbReference type="NCBI Taxonomy" id="2804957"/>
    <lineage>
        <taxon>Eukaryota</taxon>
        <taxon>Fungi</taxon>
        <taxon>Dikarya</taxon>
        <taxon>Basidiomycota</taxon>
        <taxon>Agaricomycotina</taxon>
        <taxon>Agaricomycetes</taxon>
        <taxon>Agaricomycetidae</taxon>
        <taxon>Agaricales</taxon>
        <taxon>Marasmiineae</taxon>
        <taxon>Omphalotaceae</taxon>
        <taxon>Lentinula</taxon>
    </lineage>
</organism>
<sequence>MNLSNLSLFRVLVLCLSLLSARADSVLFRSNEYSTGALGYGPFQSYFSANYTPAEWNFIVPVNDSASAPPLSTGYIFSAPRGASVLRQGAAIYDQTGSLVWDGSIYGQTLSFSVVTYLGEPHIILWSGSVASAGVGNGYDILLSTKYELVANFTANLPQETGQTLADFHEAQITSNNTALITAYPVKSLDLSSVQGPQQGWILDSAMQELNISSNEPVFTWIASEHVNITECYNTPGTGGGSVAEAFDYFHINSIEKDDAGNYLVSSRHCWTVYYLDGTNGDILWKMGGKDSSFSMGNGTEFSWQHHARWVEKNDTYATMTLFDNAGQFGQQQEQMSRGLLLGVDLINMTVNLLTEFLPWNQSISQSQGSVQLQPNGNFLVGFGQLPWTGEYSPDGDLLWTIQFGVGDVESYRALRYNWTATPTDSPSIELVSASKSNLLSAHASWNGATEIVKWELYGASDSSGSKSISLYNKTKDGFETTITVSTVSNSYSHYAVRAIGKSNQILGTSDFVSASSGLRVTGRTALAFLPVCAVLFLLR</sequence>
<evidence type="ECO:0000313" key="3">
    <source>
        <dbReference type="Proteomes" id="UP001176059"/>
    </source>
</evidence>
<dbReference type="InterPro" id="IPR039535">
    <property type="entry name" value="ASST-like"/>
</dbReference>
<reference evidence="2" key="2">
    <citation type="journal article" date="2023" name="Proc. Natl. Acad. Sci. U.S.A.">
        <title>A global phylogenomic analysis of the shiitake genus Lentinula.</title>
        <authorList>
            <person name="Sierra-Patev S."/>
            <person name="Min B."/>
            <person name="Naranjo-Ortiz M."/>
            <person name="Looney B."/>
            <person name="Konkel Z."/>
            <person name="Slot J.C."/>
            <person name="Sakamoto Y."/>
            <person name="Steenwyk J.L."/>
            <person name="Rokas A."/>
            <person name="Carro J."/>
            <person name="Camarero S."/>
            <person name="Ferreira P."/>
            <person name="Molpeceres G."/>
            <person name="Ruiz-Duenas F.J."/>
            <person name="Serrano A."/>
            <person name="Henrissat B."/>
            <person name="Drula E."/>
            <person name="Hughes K.W."/>
            <person name="Mata J.L."/>
            <person name="Ishikawa N.K."/>
            <person name="Vargas-Isla R."/>
            <person name="Ushijima S."/>
            <person name="Smith C.A."/>
            <person name="Donoghue J."/>
            <person name="Ahrendt S."/>
            <person name="Andreopoulos W."/>
            <person name="He G."/>
            <person name="LaButti K."/>
            <person name="Lipzen A."/>
            <person name="Ng V."/>
            <person name="Riley R."/>
            <person name="Sandor L."/>
            <person name="Barry K."/>
            <person name="Martinez A.T."/>
            <person name="Xiao Y."/>
            <person name="Gibbons J.G."/>
            <person name="Terashima K."/>
            <person name="Grigoriev I.V."/>
            <person name="Hibbett D."/>
        </authorList>
    </citation>
    <scope>NUCLEOTIDE SEQUENCE</scope>
    <source>
        <strain evidence="2">ET3784</strain>
    </source>
</reference>
<dbReference type="AlphaFoldDB" id="A0AA38J7A3"/>
<reference evidence="2" key="1">
    <citation type="submission" date="2022-08" db="EMBL/GenBank/DDBJ databases">
        <authorList>
            <consortium name="DOE Joint Genome Institute"/>
            <person name="Min B."/>
            <person name="Sierra-Patev S."/>
            <person name="Naranjo-Ortiz M."/>
            <person name="Looney B."/>
            <person name="Konkel Z."/>
            <person name="Slot J.C."/>
            <person name="Sakamoto Y."/>
            <person name="Steenwyk J.L."/>
            <person name="Rokas A."/>
            <person name="Carro J."/>
            <person name="Camarero S."/>
            <person name="Ferreira P."/>
            <person name="Molpeceres G."/>
            <person name="Ruiz-duenas F.J."/>
            <person name="Serrano A."/>
            <person name="Henrissat B."/>
            <person name="Drula E."/>
            <person name="Hughes K.W."/>
            <person name="Mata J.L."/>
            <person name="Ishikawa N.K."/>
            <person name="Vargas-Isla R."/>
            <person name="Ushijima S."/>
            <person name="Smith C.A."/>
            <person name="Ahrendt S."/>
            <person name="Andreopoulos W."/>
            <person name="He G."/>
            <person name="LaButti K."/>
            <person name="Lipzen A."/>
            <person name="Ng V."/>
            <person name="Riley R."/>
            <person name="Sandor L."/>
            <person name="Barry K."/>
            <person name="Martinez A.T."/>
            <person name="Xiao Y."/>
            <person name="Gibbons J.G."/>
            <person name="Terashima K."/>
            <person name="Hibbett D.S."/>
            <person name="Grigoriev I.V."/>
        </authorList>
    </citation>
    <scope>NUCLEOTIDE SEQUENCE</scope>
    <source>
        <strain evidence="2">ET3784</strain>
    </source>
</reference>
<accession>A0AA38J7A3</accession>
<gene>
    <name evidence="2" type="ORF">DFJ43DRAFT_1160987</name>
</gene>
<dbReference type="InterPro" id="IPR053143">
    <property type="entry name" value="Arylsulfate_ST"/>
</dbReference>
<dbReference type="Pfam" id="PF14269">
    <property type="entry name" value="Arylsulfotran_2"/>
    <property type="match status" value="1"/>
</dbReference>
<feature type="chain" id="PRO_5041428390" evidence="1">
    <location>
        <begin position="24"/>
        <end position="540"/>
    </location>
</feature>